<accession>A0ABZ1CB97</accession>
<evidence type="ECO:0000256" key="2">
    <source>
        <dbReference type="ARBA" id="ARBA00001974"/>
    </source>
</evidence>
<comment type="cofactor">
    <cofactor evidence="2">
        <name>FAD</name>
        <dbReference type="ChEBI" id="CHEBI:57692"/>
    </cofactor>
</comment>
<dbReference type="InterPro" id="IPR017927">
    <property type="entry name" value="FAD-bd_FR_type"/>
</dbReference>
<evidence type="ECO:0000256" key="7">
    <source>
        <dbReference type="ARBA" id="ARBA00023192"/>
    </source>
</evidence>
<keyword evidence="4" id="KW-0288">FMN</keyword>
<evidence type="ECO:0000256" key="6">
    <source>
        <dbReference type="ARBA" id="ARBA00023002"/>
    </source>
</evidence>
<dbReference type="SUPFAM" id="SSF63380">
    <property type="entry name" value="Riboflavin synthase domain-like"/>
    <property type="match status" value="1"/>
</dbReference>
<evidence type="ECO:0000256" key="5">
    <source>
        <dbReference type="ARBA" id="ARBA00022827"/>
    </source>
</evidence>
<dbReference type="Gene3D" id="3.40.50.80">
    <property type="entry name" value="Nucleotide-binding domain of ferredoxin-NADP reductase (FNR) module"/>
    <property type="match status" value="1"/>
</dbReference>
<dbReference type="Gene3D" id="2.40.30.10">
    <property type="entry name" value="Translation factors"/>
    <property type="match status" value="1"/>
</dbReference>
<name>A0ABZ1CB97_9BACT</name>
<dbReference type="InterPro" id="IPR039261">
    <property type="entry name" value="FNR_nucleotide-bd"/>
</dbReference>
<dbReference type="SUPFAM" id="SSF52343">
    <property type="entry name" value="Ferredoxin reductase-like, C-terminal NADP-linked domain"/>
    <property type="match status" value="1"/>
</dbReference>
<dbReference type="InterPro" id="IPR017938">
    <property type="entry name" value="Riboflavin_synthase-like_b-brl"/>
</dbReference>
<dbReference type="PROSITE" id="PS51384">
    <property type="entry name" value="FAD_FR"/>
    <property type="match status" value="1"/>
</dbReference>
<dbReference type="InterPro" id="IPR001709">
    <property type="entry name" value="Flavoprot_Pyr_Nucl_cyt_Rdtase"/>
</dbReference>
<evidence type="ECO:0000259" key="8">
    <source>
        <dbReference type="PROSITE" id="PS51384"/>
    </source>
</evidence>
<proteinExistence type="predicted"/>
<dbReference type="EC" id="1.8.1.2" evidence="9"/>
<evidence type="ECO:0000256" key="3">
    <source>
        <dbReference type="ARBA" id="ARBA00022630"/>
    </source>
</evidence>
<reference evidence="9 10" key="2">
    <citation type="submission" date="2023-12" db="EMBL/GenBank/DDBJ databases">
        <title>Description of an unclassified Opitutus bacterium of Verrucomicrobiota.</title>
        <authorList>
            <person name="Zhang D.-F."/>
        </authorList>
    </citation>
    <scope>NUCLEOTIDE SEQUENCE [LARGE SCALE GENOMIC DNA]</scope>
    <source>
        <strain evidence="9 10">WL0086</strain>
    </source>
</reference>
<dbReference type="PANTHER" id="PTHR19384:SF128">
    <property type="entry name" value="NADPH OXIDOREDUCTASE A"/>
    <property type="match status" value="1"/>
</dbReference>
<dbReference type="PRINTS" id="PR00371">
    <property type="entry name" value="FPNCR"/>
</dbReference>
<protein>
    <submittedName>
        <fullName evidence="9">Sulfite reductase subunit alpha</fullName>
        <ecNumber evidence="9">1.8.1.2</ecNumber>
    </submittedName>
</protein>
<evidence type="ECO:0000256" key="1">
    <source>
        <dbReference type="ARBA" id="ARBA00001917"/>
    </source>
</evidence>
<dbReference type="Proteomes" id="UP000738431">
    <property type="component" value="Chromosome"/>
</dbReference>
<evidence type="ECO:0000256" key="4">
    <source>
        <dbReference type="ARBA" id="ARBA00022643"/>
    </source>
</evidence>
<keyword evidence="3" id="KW-0285">Flavoprotein</keyword>
<keyword evidence="6 9" id="KW-0560">Oxidoreductase</keyword>
<dbReference type="InterPro" id="IPR001433">
    <property type="entry name" value="OxRdtase_FAD/NAD-bd"/>
</dbReference>
<dbReference type="Gene3D" id="1.20.990.10">
    <property type="entry name" value="NADPH-cytochrome p450 Reductase, Chain A, domain 3"/>
    <property type="match status" value="1"/>
</dbReference>
<dbReference type="PANTHER" id="PTHR19384">
    <property type="entry name" value="NITRIC OXIDE SYNTHASE-RELATED"/>
    <property type="match status" value="1"/>
</dbReference>
<keyword evidence="10" id="KW-1185">Reference proteome</keyword>
<dbReference type="RefSeq" id="WP_221030841.1">
    <property type="nucleotide sequence ID" value="NZ_CP139781.1"/>
</dbReference>
<evidence type="ECO:0000313" key="9">
    <source>
        <dbReference type="EMBL" id="WRQ88962.1"/>
    </source>
</evidence>
<sequence length="390" mass="43498">MSAPEADSAYSKTNPFPARIIENRVLNQPGSAKETRHFVVDISGSGLSYTAGDSLGVFPSNRPVEVAEVLEAIHASGGELVSPAMLKLETPITLREALSDRLALASPTPKLMKALAEKATDAAEKAKLDELLAPESKEVLRTYLEERHYIDVLQEFPKTRLSPQELVDQMRKLMPRLYSIASSPAVSPQGVHLTVAIVRYESNHRERVGVASTFMADRAIVSETPVPVFVSSSHFGLPEDHAERDVIMVGPGTGIAPFRAFVQERDAVGAKGRNWVYFGDQHAATDFLYEDEWKDYVAKGSVTKLDLAWSRDQEQKVYVQDKMRENAAEMWEWLQNGALFYVCGDAKRMAKDVDQALHDIAAEQGKMSVEDAAEWVKQLKKDKRYQRDVY</sequence>
<dbReference type="Pfam" id="PF00175">
    <property type="entry name" value="NAD_binding_1"/>
    <property type="match status" value="1"/>
</dbReference>
<dbReference type="InterPro" id="IPR023173">
    <property type="entry name" value="NADPH_Cyt_P450_Rdtase_alpha"/>
</dbReference>
<dbReference type="CDD" id="cd06199">
    <property type="entry name" value="SiR"/>
    <property type="match status" value="1"/>
</dbReference>
<comment type="cofactor">
    <cofactor evidence="1">
        <name>FMN</name>
        <dbReference type="ChEBI" id="CHEBI:58210"/>
    </cofactor>
</comment>
<dbReference type="GO" id="GO:0004783">
    <property type="term" value="F:sulfite reductase (NADPH) activity"/>
    <property type="evidence" value="ECO:0007669"/>
    <property type="project" value="UniProtKB-EC"/>
</dbReference>
<evidence type="ECO:0000313" key="10">
    <source>
        <dbReference type="Proteomes" id="UP000738431"/>
    </source>
</evidence>
<dbReference type="InterPro" id="IPR003097">
    <property type="entry name" value="CysJ-like_FAD-binding"/>
</dbReference>
<dbReference type="NCBIfam" id="NF004859">
    <property type="entry name" value="PRK06214.1"/>
    <property type="match status" value="1"/>
</dbReference>
<gene>
    <name evidence="9" type="ORF">K1X11_006055</name>
</gene>
<reference evidence="9 10" key="1">
    <citation type="submission" date="2021-08" db="EMBL/GenBank/DDBJ databases">
        <authorList>
            <person name="Zhang D."/>
            <person name="Zhang A."/>
            <person name="Wang L."/>
        </authorList>
    </citation>
    <scope>NUCLEOTIDE SEQUENCE [LARGE SCALE GENOMIC DNA]</scope>
    <source>
        <strain evidence="9 10">WL0086</strain>
    </source>
</reference>
<feature type="domain" description="FAD-binding FR-type" evidence="8">
    <location>
        <begin position="13"/>
        <end position="238"/>
    </location>
</feature>
<dbReference type="Pfam" id="PF00667">
    <property type="entry name" value="FAD_binding_1"/>
    <property type="match status" value="1"/>
</dbReference>
<organism evidence="9 10">
    <name type="scientific">Actomonas aquatica</name>
    <dbReference type="NCBI Taxonomy" id="2866162"/>
    <lineage>
        <taxon>Bacteria</taxon>
        <taxon>Pseudomonadati</taxon>
        <taxon>Verrucomicrobiota</taxon>
        <taxon>Opitutia</taxon>
        <taxon>Opitutales</taxon>
        <taxon>Opitutaceae</taxon>
        <taxon>Actomonas</taxon>
    </lineage>
</organism>
<keyword evidence="7" id="KW-0198">Cysteine biosynthesis</keyword>
<keyword evidence="7" id="KW-0028">Amino-acid biosynthesis</keyword>
<keyword evidence="5" id="KW-0274">FAD</keyword>
<dbReference type="EMBL" id="CP139781">
    <property type="protein sequence ID" value="WRQ88962.1"/>
    <property type="molecule type" value="Genomic_DNA"/>
</dbReference>